<name>A0ABT0HUG4_9BACT</name>
<evidence type="ECO:0000313" key="3">
    <source>
        <dbReference type="Proteomes" id="UP001202180"/>
    </source>
</evidence>
<keyword evidence="1" id="KW-0812">Transmembrane</keyword>
<feature type="transmembrane region" description="Helical" evidence="1">
    <location>
        <begin position="47"/>
        <end position="66"/>
    </location>
</feature>
<organism evidence="2 3">
    <name type="scientific">Spirosoma liriopis</name>
    <dbReference type="NCBI Taxonomy" id="2937440"/>
    <lineage>
        <taxon>Bacteria</taxon>
        <taxon>Pseudomonadati</taxon>
        <taxon>Bacteroidota</taxon>
        <taxon>Cytophagia</taxon>
        <taxon>Cytophagales</taxon>
        <taxon>Cytophagaceae</taxon>
        <taxon>Spirosoma</taxon>
    </lineage>
</organism>
<protein>
    <recommendedName>
        <fullName evidence="4">Transmembrane protein</fullName>
    </recommendedName>
</protein>
<gene>
    <name evidence="2" type="ORF">M0L20_28455</name>
</gene>
<sequence length="160" mass="18033">MVNRRNLARVHAAAGIIAWCLIASFFTGSLMSELLGSPSWVVLVKRTIFYTMWAMVLLVPLAALTGRKLAGKGHNVIIERKRRRMRWIAPNGLLLLTLGSYLYYKASQGQFDPFFMGAQLVELAVGLTNLVLLGSMIRDGFRLKRLYQDQLPQTHRPTLS</sequence>
<proteinExistence type="predicted"/>
<feature type="transmembrane region" description="Helical" evidence="1">
    <location>
        <begin position="7"/>
        <end position="27"/>
    </location>
</feature>
<evidence type="ECO:0008006" key="4">
    <source>
        <dbReference type="Google" id="ProtNLM"/>
    </source>
</evidence>
<comment type="caution">
    <text evidence="2">The sequence shown here is derived from an EMBL/GenBank/DDBJ whole genome shotgun (WGS) entry which is preliminary data.</text>
</comment>
<keyword evidence="1" id="KW-1133">Transmembrane helix</keyword>
<keyword evidence="3" id="KW-1185">Reference proteome</keyword>
<accession>A0ABT0HUG4</accession>
<keyword evidence="1" id="KW-0472">Membrane</keyword>
<feature type="transmembrane region" description="Helical" evidence="1">
    <location>
        <begin position="116"/>
        <end position="137"/>
    </location>
</feature>
<dbReference type="Proteomes" id="UP001202180">
    <property type="component" value="Unassembled WGS sequence"/>
</dbReference>
<evidence type="ECO:0000256" key="1">
    <source>
        <dbReference type="SAM" id="Phobius"/>
    </source>
</evidence>
<evidence type="ECO:0000313" key="2">
    <source>
        <dbReference type="EMBL" id="MCK8495831.1"/>
    </source>
</evidence>
<reference evidence="2 3" key="1">
    <citation type="submission" date="2022-04" db="EMBL/GenBank/DDBJ databases">
        <title>Spirosoma sp. strain RP8 genome sequencing and assembly.</title>
        <authorList>
            <person name="Jung Y."/>
        </authorList>
    </citation>
    <scope>NUCLEOTIDE SEQUENCE [LARGE SCALE GENOMIC DNA]</scope>
    <source>
        <strain evidence="2 3">RP8</strain>
    </source>
</reference>
<dbReference type="EMBL" id="JALPRF010000012">
    <property type="protein sequence ID" value="MCK8495831.1"/>
    <property type="molecule type" value="Genomic_DNA"/>
</dbReference>
<dbReference type="RefSeq" id="WP_248480593.1">
    <property type="nucleotide sequence ID" value="NZ_JALPRF010000012.1"/>
</dbReference>
<feature type="transmembrane region" description="Helical" evidence="1">
    <location>
        <begin position="87"/>
        <end position="104"/>
    </location>
</feature>